<organism evidence="2 3">
    <name type="scientific">Oesophagostomum dentatum</name>
    <name type="common">Nodular worm</name>
    <dbReference type="NCBI Taxonomy" id="61180"/>
    <lineage>
        <taxon>Eukaryota</taxon>
        <taxon>Metazoa</taxon>
        <taxon>Ecdysozoa</taxon>
        <taxon>Nematoda</taxon>
        <taxon>Chromadorea</taxon>
        <taxon>Rhabditida</taxon>
        <taxon>Rhabditina</taxon>
        <taxon>Rhabditomorpha</taxon>
        <taxon>Strongyloidea</taxon>
        <taxon>Strongylidae</taxon>
        <taxon>Oesophagostomum</taxon>
    </lineage>
</organism>
<dbReference type="Pfam" id="PF01683">
    <property type="entry name" value="EB"/>
    <property type="match status" value="1"/>
</dbReference>
<dbReference type="PANTHER" id="PTHR46339:SF5">
    <property type="entry name" value="BPTI_KUNITZ INHIBITOR DOMAIN-CONTAINING PROTEIN"/>
    <property type="match status" value="1"/>
</dbReference>
<dbReference type="EMBL" id="KN601042">
    <property type="protein sequence ID" value="KHJ80331.1"/>
    <property type="molecule type" value="Genomic_DNA"/>
</dbReference>
<keyword evidence="3" id="KW-1185">Reference proteome</keyword>
<evidence type="ECO:0000313" key="3">
    <source>
        <dbReference type="Proteomes" id="UP000053660"/>
    </source>
</evidence>
<dbReference type="PANTHER" id="PTHR46339">
    <property type="entry name" value="PROTEIN CBG15282-RELATED"/>
    <property type="match status" value="1"/>
</dbReference>
<dbReference type="OrthoDB" id="5847132at2759"/>
<gene>
    <name evidence="2" type="ORF">OESDEN_19995</name>
</gene>
<protein>
    <submittedName>
        <fullName evidence="2">Kunitz/Bovine pancreatic trypsin inhibitor domain protein</fullName>
    </submittedName>
</protein>
<dbReference type="AlphaFoldDB" id="A0A0B1S8U7"/>
<reference evidence="2 3" key="1">
    <citation type="submission" date="2014-03" db="EMBL/GenBank/DDBJ databases">
        <title>Draft genome of the hookworm Oesophagostomum dentatum.</title>
        <authorList>
            <person name="Mitreva M."/>
        </authorList>
    </citation>
    <scope>NUCLEOTIDE SEQUENCE [LARGE SCALE GENOMIC DNA]</scope>
    <source>
        <strain evidence="2 3">OD-Hann</strain>
    </source>
</reference>
<proteinExistence type="predicted"/>
<dbReference type="InterPro" id="IPR006149">
    <property type="entry name" value="EB_dom"/>
</dbReference>
<name>A0A0B1S8U7_OESDE</name>
<feature type="domain" description="EB" evidence="1">
    <location>
        <begin position="37"/>
        <end position="84"/>
    </location>
</feature>
<sequence length="346" mass="37324">MVYHAQGTSGSGRVGDVCSFNTDCLSGMYCSIGQCRCLSTYIAVDAYCYERISPSESGCFYDVQCSAVWPDAYCKNGQCMCPSEDMVAVKTRDGTLCLWSSSSEPSCPLPSLPPPDSAAALVVLPAPSAKNTVSIASCNPLVATLPTTEEMLLTQAHEHKCAVRGSVEDPVPRDVSDLYDCIDNSLFWQEQGLNTNPHPIGVCCMNRAFTCQQPKKGESDEFGSVPRWWFNSVAGSCQQFLFDPLSSEKIQIALACPRGNPAYISTRTELGQTPHGGCTVSQPCAEPFQCTEVASQSLCCPSRKSICSESGGRPKNPLRNSPYDAGMRFDQLTGEQANYAVGISTR</sequence>
<evidence type="ECO:0000259" key="1">
    <source>
        <dbReference type="Pfam" id="PF01683"/>
    </source>
</evidence>
<dbReference type="GO" id="GO:0004867">
    <property type="term" value="F:serine-type endopeptidase inhibitor activity"/>
    <property type="evidence" value="ECO:0007669"/>
    <property type="project" value="InterPro"/>
</dbReference>
<dbReference type="InterPro" id="IPR036880">
    <property type="entry name" value="Kunitz_BPTI_sf"/>
</dbReference>
<dbReference type="InterPro" id="IPR053014">
    <property type="entry name" value="Cuticle_assoc_divergent"/>
</dbReference>
<accession>A0A0B1S8U7</accession>
<evidence type="ECO:0000313" key="2">
    <source>
        <dbReference type="EMBL" id="KHJ80331.1"/>
    </source>
</evidence>
<dbReference type="Proteomes" id="UP000053660">
    <property type="component" value="Unassembled WGS sequence"/>
</dbReference>
<dbReference type="SUPFAM" id="SSF57362">
    <property type="entry name" value="BPTI-like"/>
    <property type="match status" value="1"/>
</dbReference>